<name>A0ACB8VEC9_9TELE</name>
<organism evidence="1 2">
    <name type="scientific">Scortum barcoo</name>
    <name type="common">barcoo grunter</name>
    <dbReference type="NCBI Taxonomy" id="214431"/>
    <lineage>
        <taxon>Eukaryota</taxon>
        <taxon>Metazoa</taxon>
        <taxon>Chordata</taxon>
        <taxon>Craniata</taxon>
        <taxon>Vertebrata</taxon>
        <taxon>Euteleostomi</taxon>
        <taxon>Actinopterygii</taxon>
        <taxon>Neopterygii</taxon>
        <taxon>Teleostei</taxon>
        <taxon>Neoteleostei</taxon>
        <taxon>Acanthomorphata</taxon>
        <taxon>Eupercaria</taxon>
        <taxon>Centrarchiformes</taxon>
        <taxon>Terapontoidei</taxon>
        <taxon>Terapontidae</taxon>
        <taxon>Scortum</taxon>
    </lineage>
</organism>
<sequence length="257" mass="28615">MLTAAGVLAVLALGLSAAHTKVRCDQLEQNSETYQLSIIIAMATEYYFTDCNKNLERSLDLLYFTTNENKILSATKKDEREQELITDGCGWSWSGACAPLQQVNKHKPWIETSYHGVITENTDVVLLDPPLVALDKDAPIPYADNFHLSDFIQLQRIQILVWHPCLRALWLRVQCSCCTRQVMQPVRILSKLQRILESMLSLLSLRRKKSSLLSDLADFVINSPVDGEGGVFLSLPPPEVHDGGCCPGNGTKMLSGL</sequence>
<protein>
    <submittedName>
        <fullName evidence="1">Uncharacterized protein</fullName>
    </submittedName>
</protein>
<dbReference type="Proteomes" id="UP000831701">
    <property type="component" value="Chromosome 22"/>
</dbReference>
<dbReference type="EMBL" id="CM041552">
    <property type="protein sequence ID" value="KAI3353845.1"/>
    <property type="molecule type" value="Genomic_DNA"/>
</dbReference>
<comment type="caution">
    <text evidence="1">The sequence shown here is derived from an EMBL/GenBank/DDBJ whole genome shotgun (WGS) entry which is preliminary data.</text>
</comment>
<evidence type="ECO:0000313" key="1">
    <source>
        <dbReference type="EMBL" id="KAI3353845.1"/>
    </source>
</evidence>
<evidence type="ECO:0000313" key="2">
    <source>
        <dbReference type="Proteomes" id="UP000831701"/>
    </source>
</evidence>
<accession>A0ACB8VEC9</accession>
<reference evidence="1" key="1">
    <citation type="submission" date="2022-04" db="EMBL/GenBank/DDBJ databases">
        <title>Jade perch genome.</title>
        <authorList>
            <person name="Chao B."/>
        </authorList>
    </citation>
    <scope>NUCLEOTIDE SEQUENCE</scope>
    <source>
        <strain evidence="1">CB-2022</strain>
    </source>
</reference>
<gene>
    <name evidence="1" type="ORF">L3Q82_005059</name>
</gene>
<keyword evidence="2" id="KW-1185">Reference proteome</keyword>
<proteinExistence type="predicted"/>